<gene>
    <name evidence="2" type="ORF">QOR41_06500</name>
</gene>
<reference evidence="2" key="1">
    <citation type="submission" date="2023-04" db="EMBL/GenBank/DDBJ databases">
        <title>The environmental microbiomes in feedlot watering bowls are a reservoir of florfenicol resistance for bovine respiratory disease pathogens.</title>
        <authorList>
            <person name="Kos D.W."/>
            <person name="Ruzzini A.C."/>
            <person name="Schreiner B."/>
            <person name="Jelinski M.D."/>
        </authorList>
    </citation>
    <scope>NUCLEOTIDE SEQUENCE</scope>
    <source>
        <strain evidence="2">WB3</strain>
    </source>
</reference>
<evidence type="ECO:0000256" key="1">
    <source>
        <dbReference type="SAM" id="Phobius"/>
    </source>
</evidence>
<dbReference type="Proteomes" id="UP001241935">
    <property type="component" value="Unassembled WGS sequence"/>
</dbReference>
<sequence length="257" mass="29428">MLEEMLTAQATIQAAEIQAKATLTAAIYGGIAIAFGLIITWWTALHLQKVARIAETRRNVYLDLVEAYSNMVSGFYTIGFDIEKNWKLQTTLILNFSKAIDKTTFVCKTETKSEIYKLLKIFKEKYLLINGEMNSVLETLGELNDLTSRHEQIMSRFDEASAKLEIIKREGHDDEKINHILKYFDEKMDESERCIPLITEKAKELDAKKTPMQLSIVKFVDELNDLILPISHMLRKELGAKTDVDLDLKVHLSAREI</sequence>
<comment type="caution">
    <text evidence="2">The sequence shown here is derived from an EMBL/GenBank/DDBJ whole genome shotgun (WGS) entry which is preliminary data.</text>
</comment>
<keyword evidence="1" id="KW-0812">Transmembrane</keyword>
<evidence type="ECO:0000313" key="3">
    <source>
        <dbReference type="Proteomes" id="UP001241935"/>
    </source>
</evidence>
<evidence type="ECO:0000313" key="2">
    <source>
        <dbReference type="EMBL" id="MDK1683492.1"/>
    </source>
</evidence>
<name>A0AAW6UW20_9GAMM</name>
<protein>
    <submittedName>
        <fullName evidence="2">Uncharacterized protein</fullName>
    </submittedName>
</protein>
<accession>A0AAW6UW20</accession>
<organism evidence="2 3">
    <name type="scientific">Acinetobacter terrestris</name>
    <dbReference type="NCBI Taxonomy" id="2529843"/>
    <lineage>
        <taxon>Bacteria</taxon>
        <taxon>Pseudomonadati</taxon>
        <taxon>Pseudomonadota</taxon>
        <taxon>Gammaproteobacteria</taxon>
        <taxon>Moraxellales</taxon>
        <taxon>Moraxellaceae</taxon>
        <taxon>Acinetobacter</taxon>
        <taxon>Acinetobacter Taxon 24</taxon>
    </lineage>
</organism>
<dbReference type="AlphaFoldDB" id="A0AAW6UW20"/>
<keyword evidence="1" id="KW-1133">Transmembrane helix</keyword>
<proteinExistence type="predicted"/>
<feature type="transmembrane region" description="Helical" evidence="1">
    <location>
        <begin position="21"/>
        <end position="42"/>
    </location>
</feature>
<keyword evidence="1" id="KW-0472">Membrane</keyword>
<dbReference type="EMBL" id="JASKNE010000001">
    <property type="protein sequence ID" value="MDK1683492.1"/>
    <property type="molecule type" value="Genomic_DNA"/>
</dbReference>
<dbReference type="RefSeq" id="WP_284066745.1">
    <property type="nucleotide sequence ID" value="NZ_JASKNE010000001.1"/>
</dbReference>